<dbReference type="GO" id="GO:0005634">
    <property type="term" value="C:nucleus"/>
    <property type="evidence" value="ECO:0007669"/>
    <property type="project" value="InterPro"/>
</dbReference>
<evidence type="ECO:0000259" key="4">
    <source>
        <dbReference type="PROSITE" id="PS51414"/>
    </source>
</evidence>
<proteinExistence type="predicted"/>
<protein>
    <recommendedName>
        <fullName evidence="7">Nuclear body protein SP140</fullName>
    </recommendedName>
</protein>
<evidence type="ECO:0000313" key="6">
    <source>
        <dbReference type="Proteomes" id="UP001177744"/>
    </source>
</evidence>
<feature type="domain" description="SAND" evidence="3">
    <location>
        <begin position="1165"/>
        <end position="1274"/>
    </location>
</feature>
<evidence type="ECO:0000256" key="1">
    <source>
        <dbReference type="ARBA" id="ARBA00022553"/>
    </source>
</evidence>
<dbReference type="SMART" id="SM00258">
    <property type="entry name" value="SAND"/>
    <property type="match status" value="1"/>
</dbReference>
<feature type="compositionally biased region" description="Basic and acidic residues" evidence="2">
    <location>
        <begin position="174"/>
        <end position="183"/>
    </location>
</feature>
<reference evidence="5" key="1">
    <citation type="submission" date="2023-06" db="EMBL/GenBank/DDBJ databases">
        <title>Reference genome for the Northern bat (Eptesicus nilssonii), a most northern bat species.</title>
        <authorList>
            <person name="Laine V.N."/>
            <person name="Pulliainen A.T."/>
            <person name="Lilley T.M."/>
        </authorList>
    </citation>
    <scope>NUCLEOTIDE SEQUENCE</scope>
    <source>
        <strain evidence="5">BLF_Eptnil</strain>
        <tissue evidence="5">Kidney</tissue>
    </source>
</reference>
<feature type="region of interest" description="Disordered" evidence="2">
    <location>
        <begin position="972"/>
        <end position="1000"/>
    </location>
</feature>
<feature type="compositionally biased region" description="Basic and acidic residues" evidence="2">
    <location>
        <begin position="450"/>
        <end position="459"/>
    </location>
</feature>
<feature type="compositionally biased region" description="Polar residues" evidence="2">
    <location>
        <begin position="184"/>
        <end position="194"/>
    </location>
</feature>
<feature type="region of interest" description="Disordered" evidence="2">
    <location>
        <begin position="133"/>
        <end position="153"/>
    </location>
</feature>
<dbReference type="EMBL" id="JAULJE010000012">
    <property type="protein sequence ID" value="KAK1336715.1"/>
    <property type="molecule type" value="Genomic_DNA"/>
</dbReference>
<comment type="caution">
    <text evidence="5">The sequence shown here is derived from an EMBL/GenBank/DDBJ whole genome shotgun (WGS) entry which is preliminary data.</text>
</comment>
<dbReference type="Pfam" id="PF03172">
    <property type="entry name" value="HSR"/>
    <property type="match status" value="1"/>
</dbReference>
<accession>A0AA40HSV6</accession>
<dbReference type="PROSITE" id="PS51414">
    <property type="entry name" value="HSR"/>
    <property type="match status" value="1"/>
</dbReference>
<dbReference type="InterPro" id="IPR000770">
    <property type="entry name" value="SAND_dom"/>
</dbReference>
<feature type="region of interest" description="Disordered" evidence="2">
    <location>
        <begin position="167"/>
        <end position="215"/>
    </location>
</feature>
<feature type="compositionally biased region" description="Basic and acidic residues" evidence="2">
    <location>
        <begin position="1150"/>
        <end position="1167"/>
    </location>
</feature>
<dbReference type="PANTHER" id="PTHR46386">
    <property type="entry name" value="NUCLEAR BODY PROTEIN SP140"/>
    <property type="match status" value="1"/>
</dbReference>
<organism evidence="5 6">
    <name type="scientific">Cnephaeus nilssonii</name>
    <name type="common">Northern bat</name>
    <name type="synonym">Eptesicus nilssonii</name>
    <dbReference type="NCBI Taxonomy" id="3371016"/>
    <lineage>
        <taxon>Eukaryota</taxon>
        <taxon>Metazoa</taxon>
        <taxon>Chordata</taxon>
        <taxon>Craniata</taxon>
        <taxon>Vertebrata</taxon>
        <taxon>Euteleostomi</taxon>
        <taxon>Mammalia</taxon>
        <taxon>Eutheria</taxon>
        <taxon>Laurasiatheria</taxon>
        <taxon>Chiroptera</taxon>
        <taxon>Yangochiroptera</taxon>
        <taxon>Vespertilionidae</taxon>
        <taxon>Cnephaeus</taxon>
    </lineage>
</organism>
<name>A0AA40HSV6_CNENI</name>
<feature type="domain" description="HSR" evidence="4">
    <location>
        <begin position="4"/>
        <end position="120"/>
    </location>
</feature>
<dbReference type="GO" id="GO:0000981">
    <property type="term" value="F:DNA-binding transcription factor activity, RNA polymerase II-specific"/>
    <property type="evidence" value="ECO:0007669"/>
    <property type="project" value="TreeGrafter"/>
</dbReference>
<feature type="compositionally biased region" description="Polar residues" evidence="2">
    <location>
        <begin position="876"/>
        <end position="886"/>
    </location>
</feature>
<feature type="region of interest" description="Disordered" evidence="2">
    <location>
        <begin position="1141"/>
        <end position="1167"/>
    </location>
</feature>
<feature type="region of interest" description="Disordered" evidence="2">
    <location>
        <begin position="432"/>
        <end position="462"/>
    </location>
</feature>
<dbReference type="Pfam" id="PF01342">
    <property type="entry name" value="SAND"/>
    <property type="match status" value="2"/>
</dbReference>
<evidence type="ECO:0000256" key="2">
    <source>
        <dbReference type="SAM" id="MobiDB-lite"/>
    </source>
</evidence>
<dbReference type="GO" id="GO:0003677">
    <property type="term" value="F:DNA binding"/>
    <property type="evidence" value="ECO:0007669"/>
    <property type="project" value="InterPro"/>
</dbReference>
<gene>
    <name evidence="5" type="ORF">QTO34_002750</name>
</gene>
<dbReference type="PROSITE" id="PS50864">
    <property type="entry name" value="SAND"/>
    <property type="match status" value="1"/>
</dbReference>
<dbReference type="InterPro" id="IPR010919">
    <property type="entry name" value="SAND-like_dom_sf"/>
</dbReference>
<feature type="compositionally biased region" description="Polar residues" evidence="2">
    <location>
        <begin position="201"/>
        <end position="214"/>
    </location>
</feature>
<evidence type="ECO:0000259" key="3">
    <source>
        <dbReference type="PROSITE" id="PS50864"/>
    </source>
</evidence>
<dbReference type="PANTHER" id="PTHR46386:SF1">
    <property type="entry name" value="NUCLEAR BODY PROTEIN SP140-LIKE PROTEIN"/>
    <property type="match status" value="1"/>
</dbReference>
<dbReference type="Gene3D" id="3.10.390.10">
    <property type="entry name" value="SAND domain-like"/>
    <property type="match status" value="1"/>
</dbReference>
<keyword evidence="1" id="KW-0597">Phosphoprotein</keyword>
<dbReference type="InterPro" id="IPR043563">
    <property type="entry name" value="Sp110/Sp140/Sp140L-like"/>
</dbReference>
<keyword evidence="6" id="KW-1185">Reference proteome</keyword>
<feature type="region of interest" description="Disordered" evidence="2">
    <location>
        <begin position="876"/>
        <end position="911"/>
    </location>
</feature>
<evidence type="ECO:0008006" key="7">
    <source>
        <dbReference type="Google" id="ProtNLM"/>
    </source>
</evidence>
<dbReference type="InterPro" id="IPR004865">
    <property type="entry name" value="HSR_dom"/>
</dbReference>
<feature type="compositionally biased region" description="Polar residues" evidence="2">
    <location>
        <begin position="898"/>
        <end position="909"/>
    </location>
</feature>
<dbReference type="Proteomes" id="UP001177744">
    <property type="component" value="Unassembled WGS sequence"/>
</dbReference>
<sequence length="1401" mass="149548">MVSLLPRMSAEDENIENKRINDIAFTYFKKYKVEISDAIKTTFPFLELLRDHKFITNEMYEKSQESFKKRFSVHEVIYDVLSELEKKFDISLLGALFSKTIMRNYPNLFRIYKIFYKAIPDIEFLLESDGEEYEERPNEQLSLEQGTGGNSYRRPMLLGPDAWNYNDTAPPEHGLLEHRHDTQEINATETGTTSDNRDALKSQQTNEQCAQESKTAGAELLHHGNQTNSCSVDLVHIKKGKPFLNSGVECETQERTDCNQESDIIVIDSQDIEEFTNKDELPKGTTLALKRETESMDFRKSPTSGKVLCKTVIDSQDFPEFTDGDGPPEASTTALKREPGKEVGAQGLGEKGLLIVVRVLTPFGEANEILHLLQFCPGAELLHHGNQNNSCSVDPVDIKKEKPFLNSGVECEAQARTDCNQESDVIVIDSQDFPEFTDGDGPPEASSTALKREPGRSIEESSGISAVKKPLVTCGASVKFLEVSPGFGAQEKPPVACSSAVRNPEVSSGFSAQKKPSGACSSAVRVVRVSAVSSGSSAHKKPPGACSSAVKKAEVSSGFSAQNQSPEACSSAVRVVRVSEVSSGSSAQKPTAACSSAVKKAEVSSGSSAQNQPPGACSSAVRVVRVSEVSSGSSAQKKPTAACSSAVKKAEVSSGFSAQNQSPEACSSAVRVVRVSEVSSGSSAQKKPTAACSSAVRVSEVSSGFSAQNKLQAACSSAVKKAEVSSGSSAQKKPTEPVALQISAQNQPPGACSSVVRVVRIPEVSWGFSAQNQPQEPVALQIQCTESAPGACSSAVRNPEVSSGFSAQNQLPGACSSAVRVVRVPEVSSGFSAQNQPPGSCSSAVRVVRVPDVSSGSSAQKKPTAACSSAVRNPEVSSGFSAQNQPPEACSSAVRNPEVSSGFSAQNQPPGACSSAVRVSEVSSGSSAQNQPQAACSSAVKKAEVSSGFSAQNQPPGACSSAVRVVRVSEVSSGSSAQNQPPGACSSAAKKPEVSSGFSAQNKPQAACSSAVRNPEVSSGFSAHNQPPGACSSAVKVVRVPEVSWGSSAQKKAPGACSSAVRVVRVSELSSGFSAQNKPPRACSSAVRNPEVSSGFSAQNQLPGPCSSAVRNLQDSSGFGAQDKPLGACYSALRIGPNEKGTVDLGNKSTLEKSESKKRTREHKEESVNFHPEIFPVTCGEIKGMLYIKEFEQGGSSVMGGQCLSSEDKEISRSTCLDLTGTKRKCIRVEDGNWFTPEEFEEKAGYGTSNSHWKTHVHNCGYTLQWLMKKGLLATPPEEHGRSKEGQWLFLGFALLTYAKSLRSPWSCTLCRVKESSGNQQSARESEVLARQMGPEEQLKCEFLLLMIECYSESNVFPNIQHDNYCNNCCWGMRLEKQFELNFKQVFAVQETEQEHTTKLN</sequence>
<feature type="region of interest" description="Disordered" evidence="2">
    <location>
        <begin position="318"/>
        <end position="343"/>
    </location>
</feature>
<dbReference type="SUPFAM" id="SSF63763">
    <property type="entry name" value="SAND domain-like"/>
    <property type="match status" value="1"/>
</dbReference>
<evidence type="ECO:0000313" key="5">
    <source>
        <dbReference type="EMBL" id="KAK1336715.1"/>
    </source>
</evidence>